<reference evidence="2" key="1">
    <citation type="submission" date="2022-01" db="EMBL/GenBank/DDBJ databases">
        <title>Lysobacter chinensis sp. nov., a bacterium isolated from cow dung compost.</title>
        <authorList>
            <person name="Zhou L.Y."/>
        </authorList>
    </citation>
    <scope>NUCLEOTIDE SEQUENCE [LARGE SCALE GENOMIC DNA]</scope>
    <source>
        <strain evidence="2">TLK-CK17</strain>
    </source>
</reference>
<accession>A0ABS9HMW4</accession>
<sequence>MPRLYDRRSGRYLGKLSEHECNRLMSLFEEPGREDDPIPLDPELIERWAEAGASDLLLSILQQLLEGSDDFDLDWEPDAP</sequence>
<evidence type="ECO:0000313" key="2">
    <source>
        <dbReference type="Proteomes" id="UP001430796"/>
    </source>
</evidence>
<dbReference type="EMBL" id="JAKJPO010000001">
    <property type="protein sequence ID" value="MCF7220356.1"/>
    <property type="molecule type" value="Genomic_DNA"/>
</dbReference>
<gene>
    <name evidence="1" type="ORF">L3V18_00925</name>
</gene>
<proteinExistence type="predicted"/>
<name>A0ABS9HMW4_9GAMM</name>
<evidence type="ECO:0000313" key="1">
    <source>
        <dbReference type="EMBL" id="MCF7220356.1"/>
    </source>
</evidence>
<keyword evidence="2" id="KW-1185">Reference proteome</keyword>
<dbReference type="RefSeq" id="WP_237052746.1">
    <property type="nucleotide sequence ID" value="NZ_JAKJPO010000001.1"/>
</dbReference>
<organism evidence="1 2">
    <name type="scientific">Marilutibacter chinensis</name>
    <dbReference type="NCBI Taxonomy" id="2912247"/>
    <lineage>
        <taxon>Bacteria</taxon>
        <taxon>Pseudomonadati</taxon>
        <taxon>Pseudomonadota</taxon>
        <taxon>Gammaproteobacteria</taxon>
        <taxon>Lysobacterales</taxon>
        <taxon>Lysobacteraceae</taxon>
        <taxon>Marilutibacter</taxon>
    </lineage>
</organism>
<dbReference type="Proteomes" id="UP001430796">
    <property type="component" value="Unassembled WGS sequence"/>
</dbReference>
<comment type="caution">
    <text evidence="1">The sequence shown here is derived from an EMBL/GenBank/DDBJ whole genome shotgun (WGS) entry which is preliminary data.</text>
</comment>
<reference evidence="1 2" key="2">
    <citation type="submission" date="2022-01" db="EMBL/GenBank/DDBJ databases">
        <title>Lysobacter chinensis sp. nov., a bacterium isolated from cow dung compost.</title>
        <authorList>
            <person name="Liu Y."/>
        </authorList>
    </citation>
    <scope>NUCLEOTIDE SEQUENCE [LARGE SCALE GENOMIC DNA]</scope>
    <source>
        <strain evidence="1 2">TLK-CK17</strain>
    </source>
</reference>
<reference evidence="1 2" key="3">
    <citation type="submission" date="2022-01" db="EMBL/GenBank/DDBJ databases">
        <authorList>
            <person name="Zhou L.Y."/>
        </authorList>
    </citation>
    <scope>NUCLEOTIDE SEQUENCE [LARGE SCALE GENOMIC DNA]</scope>
    <source>
        <strain evidence="1 2">TLK-CK17</strain>
    </source>
</reference>
<protein>
    <submittedName>
        <fullName evidence="1">Uncharacterized protein</fullName>
    </submittedName>
</protein>